<evidence type="ECO:0000313" key="2">
    <source>
        <dbReference type="EMBL" id="MBB5059419.1"/>
    </source>
</evidence>
<comment type="caution">
    <text evidence="2">The sequence shown here is derived from an EMBL/GenBank/DDBJ whole genome shotgun (WGS) entry which is preliminary data.</text>
</comment>
<dbReference type="RefSeq" id="WP_184220941.1">
    <property type="nucleotide sequence ID" value="NZ_JACHIP010000006.1"/>
</dbReference>
<keyword evidence="1" id="KW-0732">Signal</keyword>
<gene>
    <name evidence="2" type="ORF">HDF16_004145</name>
</gene>
<evidence type="ECO:0000256" key="1">
    <source>
        <dbReference type="SAM" id="SignalP"/>
    </source>
</evidence>
<accession>A0A7W8E5L2</accession>
<dbReference type="EMBL" id="JACHIP010000006">
    <property type="protein sequence ID" value="MBB5059419.1"/>
    <property type="molecule type" value="Genomic_DNA"/>
</dbReference>
<name>A0A7W8E5L2_9BACT</name>
<feature type="chain" id="PRO_5031495788" evidence="1">
    <location>
        <begin position="22"/>
        <end position="158"/>
    </location>
</feature>
<sequence>MFATPLIVTALLFAAQTPALPANYIHVDAPAAQRMIVAEKNKHSEIGKLGLHATPPAATDNVIIASDNPTKIGKKSSAPDMEHLATGKPFVVRIEKEKIFDLLLPITDSKGGDLNGGFVVMEVPFDKATDEEQALKIGIAIRDELQSEISSKAALYQR</sequence>
<protein>
    <submittedName>
        <fullName evidence="2">Uncharacterized protein</fullName>
    </submittedName>
</protein>
<keyword evidence="3" id="KW-1185">Reference proteome</keyword>
<evidence type="ECO:0000313" key="3">
    <source>
        <dbReference type="Proteomes" id="UP000540989"/>
    </source>
</evidence>
<proteinExistence type="predicted"/>
<feature type="signal peptide" evidence="1">
    <location>
        <begin position="1"/>
        <end position="21"/>
    </location>
</feature>
<dbReference type="Proteomes" id="UP000540989">
    <property type="component" value="Unassembled WGS sequence"/>
</dbReference>
<dbReference type="AlphaFoldDB" id="A0A7W8E5L2"/>
<reference evidence="2 3" key="1">
    <citation type="submission" date="2020-08" db="EMBL/GenBank/DDBJ databases">
        <title>Genomic Encyclopedia of Type Strains, Phase IV (KMG-V): Genome sequencing to study the core and pangenomes of soil and plant-associated prokaryotes.</title>
        <authorList>
            <person name="Whitman W."/>
        </authorList>
    </citation>
    <scope>NUCLEOTIDE SEQUENCE [LARGE SCALE GENOMIC DNA]</scope>
    <source>
        <strain evidence="2 3">M8UP14</strain>
    </source>
</reference>
<organism evidence="2 3">
    <name type="scientific">Granulicella aggregans</name>
    <dbReference type="NCBI Taxonomy" id="474949"/>
    <lineage>
        <taxon>Bacteria</taxon>
        <taxon>Pseudomonadati</taxon>
        <taxon>Acidobacteriota</taxon>
        <taxon>Terriglobia</taxon>
        <taxon>Terriglobales</taxon>
        <taxon>Acidobacteriaceae</taxon>
        <taxon>Granulicella</taxon>
    </lineage>
</organism>